<keyword evidence="2" id="KW-1185">Reference proteome</keyword>
<organism evidence="2 3">
    <name type="scientific">Ditylenchus dipsaci</name>
    <dbReference type="NCBI Taxonomy" id="166011"/>
    <lineage>
        <taxon>Eukaryota</taxon>
        <taxon>Metazoa</taxon>
        <taxon>Ecdysozoa</taxon>
        <taxon>Nematoda</taxon>
        <taxon>Chromadorea</taxon>
        <taxon>Rhabditida</taxon>
        <taxon>Tylenchina</taxon>
        <taxon>Tylenchomorpha</taxon>
        <taxon>Sphaerularioidea</taxon>
        <taxon>Anguinidae</taxon>
        <taxon>Anguininae</taxon>
        <taxon>Ditylenchus</taxon>
    </lineage>
</organism>
<reference evidence="3" key="1">
    <citation type="submission" date="2022-11" db="UniProtKB">
        <authorList>
            <consortium name="WormBaseParasite"/>
        </authorList>
    </citation>
    <scope>IDENTIFICATION</scope>
</reference>
<evidence type="ECO:0000313" key="3">
    <source>
        <dbReference type="WBParaSite" id="jg19061"/>
    </source>
</evidence>
<feature type="region of interest" description="Disordered" evidence="1">
    <location>
        <begin position="126"/>
        <end position="148"/>
    </location>
</feature>
<feature type="compositionally biased region" description="Basic and acidic residues" evidence="1">
    <location>
        <begin position="135"/>
        <end position="148"/>
    </location>
</feature>
<accession>A0A915DG04</accession>
<dbReference type="WBParaSite" id="jg19061">
    <property type="protein sequence ID" value="jg19061"/>
    <property type="gene ID" value="jg19061"/>
</dbReference>
<evidence type="ECO:0000256" key="1">
    <source>
        <dbReference type="SAM" id="MobiDB-lite"/>
    </source>
</evidence>
<evidence type="ECO:0000313" key="2">
    <source>
        <dbReference type="Proteomes" id="UP000887574"/>
    </source>
</evidence>
<dbReference type="AlphaFoldDB" id="A0A915DG04"/>
<name>A0A915DG04_9BILA</name>
<protein>
    <submittedName>
        <fullName evidence="3">Uncharacterized protein</fullName>
    </submittedName>
</protein>
<dbReference type="Proteomes" id="UP000887574">
    <property type="component" value="Unplaced"/>
</dbReference>
<sequence>MTRTKICAAKIVAGVKNCLPGEETELQEEIRKQKSLLDYVQTKDDDQAISSTLREQEIWQVQEAIKILTSELKSLQAIQSSLKDEITAEKRNIVQLLTRLREIHSQLPQEAIQKLNRHRLSQQVEINPANGFSSTDEHTSKENDQKKN</sequence>
<proteinExistence type="predicted"/>